<keyword evidence="4" id="KW-1185">Reference proteome</keyword>
<evidence type="ECO:0000256" key="1">
    <source>
        <dbReference type="SAM" id="SignalP"/>
    </source>
</evidence>
<dbReference type="InterPro" id="IPR011250">
    <property type="entry name" value="OMP/PagP_B-barrel"/>
</dbReference>
<dbReference type="RefSeq" id="WP_256536822.1">
    <property type="nucleotide sequence ID" value="NZ_JANHOH010000001.1"/>
</dbReference>
<organism evidence="3 4">
    <name type="scientific">Mucilaginibacter aquariorum</name>
    <dbReference type="NCBI Taxonomy" id="2967225"/>
    <lineage>
        <taxon>Bacteria</taxon>
        <taxon>Pseudomonadati</taxon>
        <taxon>Bacteroidota</taxon>
        <taxon>Sphingobacteriia</taxon>
        <taxon>Sphingobacteriales</taxon>
        <taxon>Sphingobacteriaceae</taxon>
        <taxon>Mucilaginibacter</taxon>
    </lineage>
</organism>
<sequence>MTKIFTTLLVVLGISTTAFSQTKGTTQFGATIGYNASTVTASGLTNSDYRSGFNIGIVADHYFSESWSIKVKALYDQKGWNSGYLETGNGSYTTNYQLDYLTIPVMANWHFGRTKNWYLNFGPYLSFLLNAKETANSMDVKSIFSSTDAGLDVGIGIKFPVSNSTKFFIELNGLAGVSDLVKDNQGSTLRSSVSAINIGLNF</sequence>
<evidence type="ECO:0000259" key="2">
    <source>
        <dbReference type="Pfam" id="PF13568"/>
    </source>
</evidence>
<accession>A0ABT1SW86</accession>
<reference evidence="3 4" key="1">
    <citation type="submission" date="2022-07" db="EMBL/GenBank/DDBJ databases">
        <title>Mucilaginibacter sp. JC4.</title>
        <authorList>
            <person name="Le V."/>
            <person name="Ko S.-R."/>
            <person name="Ahn C.-Y."/>
            <person name="Oh H.-M."/>
        </authorList>
    </citation>
    <scope>NUCLEOTIDE SEQUENCE [LARGE SCALE GENOMIC DNA]</scope>
    <source>
        <strain evidence="3 4">JC4</strain>
    </source>
</reference>
<feature type="chain" id="PRO_5045838932" evidence="1">
    <location>
        <begin position="21"/>
        <end position="202"/>
    </location>
</feature>
<gene>
    <name evidence="3" type="ORF">NPE20_01490</name>
</gene>
<dbReference type="SUPFAM" id="SSF56925">
    <property type="entry name" value="OMPA-like"/>
    <property type="match status" value="1"/>
</dbReference>
<dbReference type="Proteomes" id="UP001204376">
    <property type="component" value="Unassembled WGS sequence"/>
</dbReference>
<protein>
    <submittedName>
        <fullName evidence="3">PorT family protein</fullName>
    </submittedName>
</protein>
<dbReference type="Pfam" id="PF13568">
    <property type="entry name" value="OMP_b-brl_2"/>
    <property type="match status" value="1"/>
</dbReference>
<evidence type="ECO:0000313" key="3">
    <source>
        <dbReference type="EMBL" id="MCQ6956606.1"/>
    </source>
</evidence>
<feature type="signal peptide" evidence="1">
    <location>
        <begin position="1"/>
        <end position="20"/>
    </location>
</feature>
<proteinExistence type="predicted"/>
<dbReference type="EMBL" id="JANHOH010000001">
    <property type="protein sequence ID" value="MCQ6956606.1"/>
    <property type="molecule type" value="Genomic_DNA"/>
</dbReference>
<dbReference type="InterPro" id="IPR025665">
    <property type="entry name" value="Beta-barrel_OMP_2"/>
</dbReference>
<feature type="domain" description="Outer membrane protein beta-barrel" evidence="2">
    <location>
        <begin position="19"/>
        <end position="180"/>
    </location>
</feature>
<name>A0ABT1SW86_9SPHI</name>
<comment type="caution">
    <text evidence="3">The sequence shown here is derived from an EMBL/GenBank/DDBJ whole genome shotgun (WGS) entry which is preliminary data.</text>
</comment>
<keyword evidence="1" id="KW-0732">Signal</keyword>
<evidence type="ECO:0000313" key="4">
    <source>
        <dbReference type="Proteomes" id="UP001204376"/>
    </source>
</evidence>